<proteinExistence type="predicted"/>
<reference evidence="1 2" key="1">
    <citation type="journal article" date="2019" name="ACS Chem. Biol.">
        <title>Identification and Mobilization of a Cryptic Antibiotic Biosynthesis Gene Locus from a Human-Pathogenic Nocardia Isolate.</title>
        <authorList>
            <person name="Herisse M."/>
            <person name="Ishida K."/>
            <person name="Porter J.L."/>
            <person name="Howden B."/>
            <person name="Hertweck C."/>
            <person name="Stinear T.P."/>
            <person name="Pidot S.J."/>
        </authorList>
    </citation>
    <scope>NUCLEOTIDE SEQUENCE [LARGE SCALE GENOMIC DNA]</scope>
    <source>
        <strain evidence="1 2">AUSMDU00024985</strain>
    </source>
</reference>
<sequence length="143" mass="16211">MTTIRLTHRSTNDAEQFPQQEVSTADDDFATKAQSVIVALLDAYERGDQSDVLNFSCDGLHDEFAQQSPREFAEQAKNDVDRRGLALFWGTETTDLTDRGVTLVAYIRYLGDDKDPDKKGRPVLFGLKNTDRWRVCAIRPLNQ</sequence>
<dbReference type="AlphaFoldDB" id="A0A6G9XK15"/>
<dbReference type="Proteomes" id="UP000501705">
    <property type="component" value="Chromosome"/>
</dbReference>
<dbReference type="EMBL" id="CP046171">
    <property type="protein sequence ID" value="QIS01200.1"/>
    <property type="molecule type" value="Genomic_DNA"/>
</dbReference>
<gene>
    <name evidence="1" type="ORF">F5X71_01715</name>
</gene>
<name>A0A6G9XK15_NOCBR</name>
<evidence type="ECO:0000313" key="2">
    <source>
        <dbReference type="Proteomes" id="UP000501705"/>
    </source>
</evidence>
<protein>
    <submittedName>
        <fullName evidence="1">Uncharacterized protein</fullName>
    </submittedName>
</protein>
<evidence type="ECO:0000313" key="1">
    <source>
        <dbReference type="EMBL" id="QIS01200.1"/>
    </source>
</evidence>
<dbReference type="RefSeq" id="WP_167460350.1">
    <property type="nucleotide sequence ID" value="NZ_CP046171.1"/>
</dbReference>
<organism evidence="1 2">
    <name type="scientific">Nocardia brasiliensis</name>
    <dbReference type="NCBI Taxonomy" id="37326"/>
    <lineage>
        <taxon>Bacteria</taxon>
        <taxon>Bacillati</taxon>
        <taxon>Actinomycetota</taxon>
        <taxon>Actinomycetes</taxon>
        <taxon>Mycobacteriales</taxon>
        <taxon>Nocardiaceae</taxon>
        <taxon>Nocardia</taxon>
    </lineage>
</organism>
<accession>A0A6G9XK15</accession>